<dbReference type="PANTHER" id="PTHR35147:SF3">
    <property type="entry name" value="CHEMORECEPTOR GLUTAMINE DEAMIDASE CHED 1-RELATED"/>
    <property type="match status" value="1"/>
</dbReference>
<keyword evidence="1 3" id="KW-0145">Chemotaxis</keyword>
<dbReference type="EC" id="3.5.1.44" evidence="3"/>
<sequence>MKRAEDGSFNLNIVQGEQRVSEDPSECVSTLLGSCVAACLHDPVARVGGMNHFLLPGGEGDRSHAERFSVHAMELLVNALLARGASRSRLEAKLFGGASTMHGLSDIGAMNAGFAVRFLAREGIGLGSSCLGGDRGRRIQFWPVSGRARRRFMAATEALPPQRAAPPPPASGALELF</sequence>
<evidence type="ECO:0000256" key="1">
    <source>
        <dbReference type="ARBA" id="ARBA00022500"/>
    </source>
</evidence>
<dbReference type="GO" id="GO:0050568">
    <property type="term" value="F:protein-glutamine glutaminase activity"/>
    <property type="evidence" value="ECO:0007669"/>
    <property type="project" value="UniProtKB-UniRule"/>
</dbReference>
<reference evidence="4 5" key="1">
    <citation type="submission" date="2018-12" db="EMBL/GenBank/DDBJ databases">
        <authorList>
            <person name="Grouzdev D.S."/>
            <person name="Krutkina M.S."/>
        </authorList>
    </citation>
    <scope>NUCLEOTIDE SEQUENCE [LARGE SCALE GENOMIC DNA]</scope>
    <source>
        <strain evidence="4 5">RmlP026</strain>
    </source>
</reference>
<protein>
    <recommendedName>
        <fullName evidence="3">Probable chemoreceptor glutamine deamidase CheD</fullName>
        <ecNumber evidence="3">3.5.1.44</ecNumber>
    </recommendedName>
</protein>
<keyword evidence="5" id="KW-1185">Reference proteome</keyword>
<evidence type="ECO:0000313" key="5">
    <source>
        <dbReference type="Proteomes" id="UP000290759"/>
    </source>
</evidence>
<dbReference type="GO" id="GO:0006935">
    <property type="term" value="P:chemotaxis"/>
    <property type="evidence" value="ECO:0007669"/>
    <property type="project" value="UniProtKB-UniRule"/>
</dbReference>
<keyword evidence="2 3" id="KW-0378">Hydrolase</keyword>
<dbReference type="Proteomes" id="UP000290759">
    <property type="component" value="Unassembled WGS sequence"/>
</dbReference>
<evidence type="ECO:0000256" key="2">
    <source>
        <dbReference type="ARBA" id="ARBA00022801"/>
    </source>
</evidence>
<accession>A0A4Q2U3Z6</accession>
<dbReference type="CDD" id="cd16352">
    <property type="entry name" value="CheD"/>
    <property type="match status" value="1"/>
</dbReference>
<name>A0A4Q2U3Z6_9HYPH</name>
<dbReference type="InterPro" id="IPR011324">
    <property type="entry name" value="Cytotoxic_necrot_fac-like_cat"/>
</dbReference>
<dbReference type="AlphaFoldDB" id="A0A4Q2U3Z6"/>
<comment type="similarity">
    <text evidence="3">Belongs to the CheD family.</text>
</comment>
<dbReference type="OrthoDB" id="9807202at2"/>
<comment type="function">
    <text evidence="3">Probably deamidates glutamine residues to glutamate on methyl-accepting chemotaxis receptors (MCPs), playing an important role in chemotaxis.</text>
</comment>
<gene>
    <name evidence="3" type="primary">cheD</name>
    <name evidence="4" type="ORF">D3273_14080</name>
</gene>
<dbReference type="RefSeq" id="WP_129227526.1">
    <property type="nucleotide sequence ID" value="NZ_QYBB01000015.1"/>
</dbReference>
<dbReference type="InterPro" id="IPR038592">
    <property type="entry name" value="CheD-like_sf"/>
</dbReference>
<reference evidence="4 5" key="2">
    <citation type="submission" date="2019-02" db="EMBL/GenBank/DDBJ databases">
        <title>'Lichenibacterium ramalinii' gen. nov. sp. nov., 'Lichenibacterium minor' gen. nov. sp. nov.</title>
        <authorList>
            <person name="Pankratov T."/>
        </authorList>
    </citation>
    <scope>NUCLEOTIDE SEQUENCE [LARGE SCALE GENOMIC DNA]</scope>
    <source>
        <strain evidence="4 5">RmlP026</strain>
    </source>
</reference>
<comment type="catalytic activity">
    <reaction evidence="3">
        <text>L-glutaminyl-[protein] + H2O = L-glutamyl-[protein] + NH4(+)</text>
        <dbReference type="Rhea" id="RHEA:16441"/>
        <dbReference type="Rhea" id="RHEA-COMP:10207"/>
        <dbReference type="Rhea" id="RHEA-COMP:10208"/>
        <dbReference type="ChEBI" id="CHEBI:15377"/>
        <dbReference type="ChEBI" id="CHEBI:28938"/>
        <dbReference type="ChEBI" id="CHEBI:29973"/>
        <dbReference type="ChEBI" id="CHEBI:30011"/>
        <dbReference type="EC" id="3.5.1.44"/>
    </reaction>
</comment>
<dbReference type="HAMAP" id="MF_01440">
    <property type="entry name" value="CheD"/>
    <property type="match status" value="1"/>
</dbReference>
<proteinExistence type="inferred from homology"/>
<dbReference type="EMBL" id="QYBB01000015">
    <property type="protein sequence ID" value="RYC31243.1"/>
    <property type="molecule type" value="Genomic_DNA"/>
</dbReference>
<dbReference type="Gene3D" id="3.30.1330.200">
    <property type="match status" value="1"/>
</dbReference>
<dbReference type="Pfam" id="PF03975">
    <property type="entry name" value="CheD"/>
    <property type="match status" value="1"/>
</dbReference>
<organism evidence="4 5">
    <name type="scientific">Lichenibacterium minor</name>
    <dbReference type="NCBI Taxonomy" id="2316528"/>
    <lineage>
        <taxon>Bacteria</taxon>
        <taxon>Pseudomonadati</taxon>
        <taxon>Pseudomonadota</taxon>
        <taxon>Alphaproteobacteria</taxon>
        <taxon>Hyphomicrobiales</taxon>
        <taxon>Lichenihabitantaceae</taxon>
        <taxon>Lichenibacterium</taxon>
    </lineage>
</organism>
<evidence type="ECO:0000313" key="4">
    <source>
        <dbReference type="EMBL" id="RYC31243.1"/>
    </source>
</evidence>
<comment type="caution">
    <text evidence="4">The sequence shown here is derived from an EMBL/GenBank/DDBJ whole genome shotgun (WGS) entry which is preliminary data.</text>
</comment>
<evidence type="ECO:0000256" key="3">
    <source>
        <dbReference type="HAMAP-Rule" id="MF_01440"/>
    </source>
</evidence>
<dbReference type="InterPro" id="IPR005659">
    <property type="entry name" value="Chemorcpt_Glu_NH3ase_CheD"/>
</dbReference>
<dbReference type="PANTHER" id="PTHR35147">
    <property type="entry name" value="CHEMORECEPTOR GLUTAMINE DEAMIDASE CHED-RELATED"/>
    <property type="match status" value="1"/>
</dbReference>
<dbReference type="SUPFAM" id="SSF64438">
    <property type="entry name" value="CNF1/YfiH-like putative cysteine hydrolases"/>
    <property type="match status" value="1"/>
</dbReference>